<dbReference type="Proteomes" id="UP000306409">
    <property type="component" value="Chromosome"/>
</dbReference>
<feature type="compositionally biased region" description="Basic and acidic residues" evidence="3">
    <location>
        <begin position="232"/>
        <end position="243"/>
    </location>
</feature>
<proteinExistence type="inferred from homology"/>
<organism evidence="4 5">
    <name type="scientific">Ruminiclostridium herbifermentans</name>
    <dbReference type="NCBI Taxonomy" id="2488810"/>
    <lineage>
        <taxon>Bacteria</taxon>
        <taxon>Bacillati</taxon>
        <taxon>Bacillota</taxon>
        <taxon>Clostridia</taxon>
        <taxon>Eubacteriales</taxon>
        <taxon>Oscillospiraceae</taxon>
        <taxon>Ruminiclostridium</taxon>
    </lineage>
</organism>
<dbReference type="PANTHER" id="PTHR31088">
    <property type="entry name" value="MEMBRANE-ASSOCIATED PROTEIN VIPP1, CHLOROPLASTIC"/>
    <property type="match status" value="1"/>
</dbReference>
<dbReference type="PANTHER" id="PTHR31088:SF6">
    <property type="entry name" value="PHAGE SHOCK PROTEIN A"/>
    <property type="match status" value="1"/>
</dbReference>
<dbReference type="KEGG" id="rher:EHE19_000130"/>
<gene>
    <name evidence="4" type="ORF">EHE19_000130</name>
</gene>
<reference evidence="4 5" key="1">
    <citation type="submission" date="2020-09" db="EMBL/GenBank/DDBJ databases">
        <title>Characterization and genome sequencing of Ruminiclostridium sp. nov. MA18.</title>
        <authorList>
            <person name="Rettenmaier R."/>
            <person name="Kowollik M.-L."/>
            <person name="Liebl W."/>
            <person name="Zverlov V."/>
        </authorList>
    </citation>
    <scope>NUCLEOTIDE SEQUENCE [LARGE SCALE GENOMIC DNA]</scope>
    <source>
        <strain evidence="4 5">MA18</strain>
    </source>
</reference>
<feature type="region of interest" description="Disordered" evidence="3">
    <location>
        <begin position="213"/>
        <end position="243"/>
    </location>
</feature>
<keyword evidence="5" id="KW-1185">Reference proteome</keyword>
<dbReference type="AlphaFoldDB" id="A0A4U7JGB0"/>
<feature type="coiled-coil region" evidence="2">
    <location>
        <begin position="31"/>
        <end position="83"/>
    </location>
</feature>
<dbReference type="EMBL" id="CP061336">
    <property type="protein sequence ID" value="QNU67005.1"/>
    <property type="molecule type" value="Genomic_DNA"/>
</dbReference>
<evidence type="ECO:0000313" key="4">
    <source>
        <dbReference type="EMBL" id="QNU67005.1"/>
    </source>
</evidence>
<sequence length="243" mass="27732">MGLFSRLGQMVRGFFGLFVGNLEDKNPEALFEDIKNQINKARREAENQILEIQTSAEMIKIEMKTAEKNLNAIKARVEAAQRAGDKELLVELLVQEEEYQTVYETHKATYDNAMIQVDKIREDYKIFESEMNAKLNELKTLKSQAKMANLRENINSVNSQYTSKNSRIGSVNENLDRAREIVNKKTARANAMESLNQDNMDMKLKRLDMNSARDRAKARAEAMLGGDNGGFEVKEKTENKLSN</sequence>
<dbReference type="RefSeq" id="WP_137697072.1">
    <property type="nucleotide sequence ID" value="NZ_CP061336.1"/>
</dbReference>
<evidence type="ECO:0000256" key="3">
    <source>
        <dbReference type="SAM" id="MobiDB-lite"/>
    </source>
</evidence>
<dbReference type="InterPro" id="IPR007157">
    <property type="entry name" value="PspA_VIPP1"/>
</dbReference>
<comment type="similarity">
    <text evidence="1">Belongs to the PspA/Vipp/IM30 family.</text>
</comment>
<evidence type="ECO:0000256" key="1">
    <source>
        <dbReference type="ARBA" id="ARBA00043985"/>
    </source>
</evidence>
<dbReference type="OrthoDB" id="9779630at2"/>
<keyword evidence="2" id="KW-0175">Coiled coil</keyword>
<accession>A0A4U7JGB0</accession>
<evidence type="ECO:0000256" key="2">
    <source>
        <dbReference type="SAM" id="Coils"/>
    </source>
</evidence>
<evidence type="ECO:0000313" key="5">
    <source>
        <dbReference type="Proteomes" id="UP000306409"/>
    </source>
</evidence>
<protein>
    <submittedName>
        <fullName evidence="4">PspA/IM30 family protein</fullName>
    </submittedName>
</protein>
<dbReference type="Pfam" id="PF04012">
    <property type="entry name" value="PspA_IM30"/>
    <property type="match status" value="1"/>
</dbReference>
<feature type="coiled-coil region" evidence="2">
    <location>
        <begin position="110"/>
        <end position="151"/>
    </location>
</feature>
<name>A0A4U7JGB0_9FIRM</name>